<keyword evidence="6" id="KW-0131">Cell cycle</keyword>
<feature type="compositionally biased region" description="Basic and acidic residues" evidence="7">
    <location>
        <begin position="248"/>
        <end position="259"/>
    </location>
</feature>
<proteinExistence type="predicted"/>
<evidence type="ECO:0000256" key="2">
    <source>
        <dbReference type="ARBA" id="ARBA00022499"/>
    </source>
</evidence>
<organism evidence="9 10">
    <name type="scientific">Amphilophus citrinellus</name>
    <name type="common">Midas cichlid</name>
    <name type="synonym">Cichlasoma citrinellum</name>
    <dbReference type="NCBI Taxonomy" id="61819"/>
    <lineage>
        <taxon>Eukaryota</taxon>
        <taxon>Metazoa</taxon>
        <taxon>Chordata</taxon>
        <taxon>Craniata</taxon>
        <taxon>Vertebrata</taxon>
        <taxon>Euteleostomi</taxon>
        <taxon>Actinopterygii</taxon>
        <taxon>Neopterygii</taxon>
        <taxon>Teleostei</taxon>
        <taxon>Neoteleostei</taxon>
        <taxon>Acanthomorphata</taxon>
        <taxon>Ovalentaria</taxon>
        <taxon>Cichlomorphae</taxon>
        <taxon>Cichliformes</taxon>
        <taxon>Cichlidae</taxon>
        <taxon>New World cichlids</taxon>
        <taxon>Cichlasomatinae</taxon>
        <taxon>Heroini</taxon>
        <taxon>Amphilophus</taxon>
    </lineage>
</organism>
<dbReference type="GO" id="GO:0005634">
    <property type="term" value="C:nucleus"/>
    <property type="evidence" value="ECO:0007669"/>
    <property type="project" value="UniProtKB-SubCell"/>
</dbReference>
<evidence type="ECO:0000259" key="8">
    <source>
        <dbReference type="Pfam" id="PF15276"/>
    </source>
</evidence>
<feature type="region of interest" description="Disordered" evidence="7">
    <location>
        <begin position="114"/>
        <end position="149"/>
    </location>
</feature>
<feature type="compositionally biased region" description="Polar residues" evidence="7">
    <location>
        <begin position="377"/>
        <end position="389"/>
    </location>
</feature>
<sequence length="601" mass="66189">MATVEISTAASEGDHEGRALCPSEEDAPSLLNETSAPLNFSELTPSQFGISVVSLAPLFSLTTDKSRLAQLKARRRSSVGVRGSPETNSLIRFMAQQKMKTPPTFQTPEVRYLSGCKSDENSHGGGKENNPPMTPTSSKRRRTAPPESCSVEIREASVPTLYYTLKEQEKIHICAFLWFFSIAGEDDSNGTPTMMMRKKRVRFGGPLSPEFFDKNLPPSTPLQKGGTPARGQTPGGSSQLRSVLKTPQRSESKTPERQPDLSSPTAFGASPTLAMPRKRRMPSEEEEEDGKVDKIPALSLSCDGSMMSRWIPASFQTSINLSIQTFLTLQFVVPQMTSSTTRRWNKDVDRSLYGSREYASKNPTLSPITERLSFISQSTATQQTPSVSCKETAVEDSVTSPNVSEKSAAEQDSRLSALRVRGRGLKKRKVSVADSDLLSEEPQDQTRGGREQHCEEQTTTSLELSTGIPSIHEEREVDTPSHEKQEERQGGQAAGPQKSIQSSSDSQEEEGVAHVDLAPWQADFNFEDVFKPVGTRGQRSVRRSLRNQRNAENGSSGGLVWLPHTSPDYSKETRRRTRGRRLNAALPIQPLLPEETQDASS</sequence>
<protein>
    <recommendedName>
        <fullName evidence="8">PP1-binding domain-containing protein</fullName>
    </recommendedName>
</protein>
<dbReference type="Ensembl" id="ENSACIT00000012960.1">
    <property type="protein sequence ID" value="ENSACIP00000012606.1"/>
    <property type="gene ID" value="ENSACIG00000009836.1"/>
</dbReference>
<dbReference type="OMA" id="DSHRSEM"/>
<feature type="domain" description="PP1-binding" evidence="8">
    <location>
        <begin position="197"/>
        <end position="246"/>
    </location>
</feature>
<feature type="compositionally biased region" description="Basic and acidic residues" evidence="7">
    <location>
        <begin position="447"/>
        <end position="456"/>
    </location>
</feature>
<evidence type="ECO:0000313" key="9">
    <source>
        <dbReference type="Ensembl" id="ENSACIP00000012606.1"/>
    </source>
</evidence>
<dbReference type="GO" id="GO:0051983">
    <property type="term" value="P:regulation of chromosome segregation"/>
    <property type="evidence" value="ECO:0007669"/>
    <property type="project" value="TreeGrafter"/>
</dbReference>
<feature type="compositionally biased region" description="Basic residues" evidence="7">
    <location>
        <begin position="420"/>
        <end position="430"/>
    </location>
</feature>
<feature type="compositionally biased region" description="Polar residues" evidence="7">
    <location>
        <begin position="235"/>
        <end position="247"/>
    </location>
</feature>
<evidence type="ECO:0000256" key="3">
    <source>
        <dbReference type="ARBA" id="ARBA00022553"/>
    </source>
</evidence>
<dbReference type="Proteomes" id="UP000261340">
    <property type="component" value="Unplaced"/>
</dbReference>
<feature type="compositionally biased region" description="Basic and acidic residues" evidence="7">
    <location>
        <begin position="471"/>
        <end position="489"/>
    </location>
</feature>
<dbReference type="STRING" id="61819.ENSACIP00000012606"/>
<dbReference type="Pfam" id="PF15276">
    <property type="entry name" value="PP1_bind"/>
    <property type="match status" value="1"/>
</dbReference>
<feature type="region of interest" description="Disordered" evidence="7">
    <location>
        <begin position="377"/>
        <end position="512"/>
    </location>
</feature>
<evidence type="ECO:0000256" key="1">
    <source>
        <dbReference type="ARBA" id="ARBA00004123"/>
    </source>
</evidence>
<keyword evidence="3" id="KW-0597">Phosphoprotein</keyword>
<reference evidence="9" key="1">
    <citation type="submission" date="2025-08" db="UniProtKB">
        <authorList>
            <consortium name="Ensembl"/>
        </authorList>
    </citation>
    <scope>IDENTIFICATION</scope>
</reference>
<keyword evidence="4" id="KW-0832">Ubl conjugation</keyword>
<evidence type="ECO:0000256" key="5">
    <source>
        <dbReference type="ARBA" id="ARBA00023242"/>
    </source>
</evidence>
<reference evidence="9" key="2">
    <citation type="submission" date="2025-09" db="UniProtKB">
        <authorList>
            <consortium name="Ensembl"/>
        </authorList>
    </citation>
    <scope>IDENTIFICATION</scope>
</reference>
<dbReference type="PANTHER" id="PTHR21603:SF16">
    <property type="entry name" value="CELL DIVISION CYCLE-ASSOCIATED PROTEIN 2"/>
    <property type="match status" value="1"/>
</dbReference>
<name>A0A3Q0RPQ4_AMPCI</name>
<comment type="subcellular location">
    <subcellularLocation>
        <location evidence="1">Nucleus</location>
    </subcellularLocation>
</comment>
<dbReference type="GeneTree" id="ENSGT00940000167358"/>
<dbReference type="AlphaFoldDB" id="A0A3Q0RPQ4"/>
<keyword evidence="5" id="KW-0539">Nucleus</keyword>
<evidence type="ECO:0000256" key="6">
    <source>
        <dbReference type="ARBA" id="ARBA00023306"/>
    </source>
</evidence>
<dbReference type="GO" id="GO:0005694">
    <property type="term" value="C:chromosome"/>
    <property type="evidence" value="ECO:0007669"/>
    <property type="project" value="TreeGrafter"/>
</dbReference>
<keyword evidence="2" id="KW-1017">Isopeptide bond</keyword>
<feature type="region of interest" description="Disordered" evidence="7">
    <location>
        <begin position="206"/>
        <end position="294"/>
    </location>
</feature>
<dbReference type="InterPro" id="IPR029334">
    <property type="entry name" value="PP1-bd"/>
</dbReference>
<feature type="compositionally biased region" description="Low complexity" evidence="7">
    <location>
        <begin position="457"/>
        <end position="466"/>
    </location>
</feature>
<evidence type="ECO:0000256" key="7">
    <source>
        <dbReference type="SAM" id="MobiDB-lite"/>
    </source>
</evidence>
<feature type="compositionally biased region" description="Basic and acidic residues" evidence="7">
    <location>
        <begin position="117"/>
        <end position="126"/>
    </location>
</feature>
<evidence type="ECO:0000313" key="10">
    <source>
        <dbReference type="Proteomes" id="UP000261340"/>
    </source>
</evidence>
<evidence type="ECO:0000256" key="4">
    <source>
        <dbReference type="ARBA" id="ARBA00022843"/>
    </source>
</evidence>
<feature type="compositionally biased region" description="Polar residues" evidence="7">
    <location>
        <begin position="1"/>
        <end position="10"/>
    </location>
</feature>
<feature type="region of interest" description="Disordered" evidence="7">
    <location>
        <begin position="1"/>
        <end position="31"/>
    </location>
</feature>
<dbReference type="GO" id="GO:0007088">
    <property type="term" value="P:regulation of mitotic nuclear division"/>
    <property type="evidence" value="ECO:0007669"/>
    <property type="project" value="TreeGrafter"/>
</dbReference>
<accession>A0A3Q0RPQ4</accession>
<feature type="region of interest" description="Disordered" evidence="7">
    <location>
        <begin position="535"/>
        <end position="601"/>
    </location>
</feature>
<keyword evidence="10" id="KW-1185">Reference proteome</keyword>
<dbReference type="PANTHER" id="PTHR21603">
    <property type="entry name" value="ANTIGEN KI-67-LIKE PROTEIN"/>
    <property type="match status" value="1"/>
</dbReference>